<dbReference type="GeneID" id="579385"/>
<dbReference type="InParanoid" id="A0A7M7RB49"/>
<evidence type="ECO:0000313" key="4">
    <source>
        <dbReference type="Proteomes" id="UP000007110"/>
    </source>
</evidence>
<dbReference type="KEGG" id="spu:579385"/>
<dbReference type="PANTHER" id="PTHR12499:SF0">
    <property type="entry name" value="OPTIC ATROPHY 3 PROTEIN"/>
    <property type="match status" value="1"/>
</dbReference>
<evidence type="ECO:0000256" key="2">
    <source>
        <dbReference type="ARBA" id="ARBA00023054"/>
    </source>
</evidence>
<comment type="similarity">
    <text evidence="1">Belongs to the OPA3 family.</text>
</comment>
<proteinExistence type="inferred from homology"/>
<dbReference type="GO" id="GO:0019216">
    <property type="term" value="P:regulation of lipid metabolic process"/>
    <property type="evidence" value="ECO:0000318"/>
    <property type="project" value="GO_Central"/>
</dbReference>
<protein>
    <recommendedName>
        <fullName evidence="5">Optic atrophy 3 protein homolog</fullName>
    </recommendedName>
</protein>
<evidence type="ECO:0008006" key="5">
    <source>
        <dbReference type="Google" id="ProtNLM"/>
    </source>
</evidence>
<evidence type="ECO:0000256" key="1">
    <source>
        <dbReference type="ARBA" id="ARBA00007584"/>
    </source>
</evidence>
<dbReference type="AlphaFoldDB" id="A0A7M7RB49"/>
<dbReference type="RefSeq" id="XP_784598.1">
    <property type="nucleotide sequence ID" value="XM_779505.4"/>
</dbReference>
<dbReference type="InterPro" id="IPR010754">
    <property type="entry name" value="OPA3-like"/>
</dbReference>
<dbReference type="FunCoup" id="A0A7M7RB49">
    <property type="interactions" value="372"/>
</dbReference>
<dbReference type="EnsemblMetazoa" id="XM_779505">
    <property type="protein sequence ID" value="XP_784598"/>
    <property type="gene ID" value="LOC579385"/>
</dbReference>
<dbReference type="OrthoDB" id="2129069at2759"/>
<dbReference type="GO" id="GO:0005739">
    <property type="term" value="C:mitochondrion"/>
    <property type="evidence" value="ECO:0000318"/>
    <property type="project" value="GO_Central"/>
</dbReference>
<dbReference type="PANTHER" id="PTHR12499">
    <property type="entry name" value="OPTIC ATROPHY 3 PROTEIN OPA3"/>
    <property type="match status" value="1"/>
</dbReference>
<evidence type="ECO:0000313" key="3">
    <source>
        <dbReference type="EnsemblMetazoa" id="XP_784598"/>
    </source>
</evidence>
<name>A0A7M7RB49_STRPU</name>
<dbReference type="Pfam" id="PF07047">
    <property type="entry name" value="OPA3"/>
    <property type="match status" value="1"/>
</dbReference>
<reference evidence="3" key="2">
    <citation type="submission" date="2021-01" db="UniProtKB">
        <authorList>
            <consortium name="EnsemblMetazoa"/>
        </authorList>
    </citation>
    <scope>IDENTIFICATION</scope>
</reference>
<accession>A0A7M7RB49</accession>
<reference evidence="4" key="1">
    <citation type="submission" date="2015-02" db="EMBL/GenBank/DDBJ databases">
        <title>Genome sequencing for Strongylocentrotus purpuratus.</title>
        <authorList>
            <person name="Murali S."/>
            <person name="Liu Y."/>
            <person name="Vee V."/>
            <person name="English A."/>
            <person name="Wang M."/>
            <person name="Skinner E."/>
            <person name="Han Y."/>
            <person name="Muzny D.M."/>
            <person name="Worley K.C."/>
            <person name="Gibbs R.A."/>
        </authorList>
    </citation>
    <scope>NUCLEOTIDE SEQUENCE</scope>
</reference>
<keyword evidence="2" id="KW-0175">Coiled coil</keyword>
<sequence length="155" mass="17681">MVFPIIKLGTLAIKQVSKPLSKAIRNMAKDSPFMRKYVCMPPAQFYHWLDVNLRMRILGLGKATEVKPLSSEAAVELGAEIISESFLFSVATATIAFEYWRSSKKEDQHESQQSSDIKKMQSQVQELGLLIEEQDAKLREFNRLLVEYAPSSKRK</sequence>
<keyword evidence="4" id="KW-1185">Reference proteome</keyword>
<organism evidence="3 4">
    <name type="scientific">Strongylocentrotus purpuratus</name>
    <name type="common">Purple sea urchin</name>
    <dbReference type="NCBI Taxonomy" id="7668"/>
    <lineage>
        <taxon>Eukaryota</taxon>
        <taxon>Metazoa</taxon>
        <taxon>Echinodermata</taxon>
        <taxon>Eleutherozoa</taxon>
        <taxon>Echinozoa</taxon>
        <taxon>Echinoidea</taxon>
        <taxon>Euechinoidea</taxon>
        <taxon>Echinacea</taxon>
        <taxon>Camarodonta</taxon>
        <taxon>Echinidea</taxon>
        <taxon>Strongylocentrotidae</taxon>
        <taxon>Strongylocentrotus</taxon>
    </lineage>
</organism>
<dbReference type="Proteomes" id="UP000007110">
    <property type="component" value="Unassembled WGS sequence"/>
</dbReference>
<dbReference type="OMA" id="WAEFEGT"/>
<dbReference type="CTD" id="80207"/>